<feature type="domain" description="CBU-0592-like" evidence="2">
    <location>
        <begin position="7"/>
        <end position="78"/>
    </location>
</feature>
<name>A0A0F9XIR7_9ZZZZ</name>
<keyword evidence="1" id="KW-1133">Transmembrane helix</keyword>
<organism evidence="3">
    <name type="scientific">marine sediment metagenome</name>
    <dbReference type="NCBI Taxonomy" id="412755"/>
    <lineage>
        <taxon>unclassified sequences</taxon>
        <taxon>metagenomes</taxon>
        <taxon>ecological metagenomes</taxon>
    </lineage>
</organism>
<protein>
    <recommendedName>
        <fullName evidence="2">CBU-0592-like domain-containing protein</fullName>
    </recommendedName>
</protein>
<keyword evidence="1" id="KW-0472">Membrane</keyword>
<dbReference type="AlphaFoldDB" id="A0A0F9XIR7"/>
<gene>
    <name evidence="3" type="ORF">LCGC14_0215140</name>
</gene>
<comment type="caution">
    <text evidence="3">The sequence shown here is derived from an EMBL/GenBank/DDBJ whole genome shotgun (WGS) entry which is preliminary data.</text>
</comment>
<sequence>MKKQIIEIFGWYGAAAIVGAYALVSFSVLESTDLVFQLLNITGAIGIVVVSFYKRAYQPGALNIIWALIALVAILKILNSL</sequence>
<evidence type="ECO:0000259" key="2">
    <source>
        <dbReference type="Pfam" id="PF26604"/>
    </source>
</evidence>
<reference evidence="3" key="1">
    <citation type="journal article" date="2015" name="Nature">
        <title>Complex archaea that bridge the gap between prokaryotes and eukaryotes.</title>
        <authorList>
            <person name="Spang A."/>
            <person name="Saw J.H."/>
            <person name="Jorgensen S.L."/>
            <person name="Zaremba-Niedzwiedzka K."/>
            <person name="Martijn J."/>
            <person name="Lind A.E."/>
            <person name="van Eijk R."/>
            <person name="Schleper C."/>
            <person name="Guy L."/>
            <person name="Ettema T.J."/>
        </authorList>
    </citation>
    <scope>NUCLEOTIDE SEQUENCE</scope>
</reference>
<proteinExistence type="predicted"/>
<evidence type="ECO:0000256" key="1">
    <source>
        <dbReference type="SAM" id="Phobius"/>
    </source>
</evidence>
<dbReference type="NCBIfam" id="NF047864">
    <property type="entry name" value="CBU_0592_membra"/>
    <property type="match status" value="1"/>
</dbReference>
<keyword evidence="1" id="KW-0812">Transmembrane</keyword>
<feature type="transmembrane region" description="Helical" evidence="1">
    <location>
        <begin position="9"/>
        <end position="28"/>
    </location>
</feature>
<dbReference type="Pfam" id="PF26604">
    <property type="entry name" value="CBU_0592"/>
    <property type="match status" value="1"/>
</dbReference>
<dbReference type="InterPro" id="IPR058058">
    <property type="entry name" value="CBU_0592-like"/>
</dbReference>
<feature type="transmembrane region" description="Helical" evidence="1">
    <location>
        <begin position="60"/>
        <end position="78"/>
    </location>
</feature>
<accession>A0A0F9XIR7</accession>
<dbReference type="EMBL" id="LAZR01000100">
    <property type="protein sequence ID" value="KKN91838.1"/>
    <property type="molecule type" value="Genomic_DNA"/>
</dbReference>
<feature type="transmembrane region" description="Helical" evidence="1">
    <location>
        <begin position="34"/>
        <end position="53"/>
    </location>
</feature>
<evidence type="ECO:0000313" key="3">
    <source>
        <dbReference type="EMBL" id="KKN91838.1"/>
    </source>
</evidence>